<dbReference type="Gene3D" id="3.20.20.80">
    <property type="entry name" value="Glycosidases"/>
    <property type="match status" value="1"/>
</dbReference>
<dbReference type="InterPro" id="IPR006047">
    <property type="entry name" value="GH13_cat_dom"/>
</dbReference>
<sequence>MIVNYPFAFHCQSQIVKQKDGFEVLLYTSKKDEVKVAWLAYSHDNEEYLVPLESQDDSMQLSWRGWKGTVPYSQDSDLTLYYFQLNMPDNRYCVSGYGTTVAVPSRTHWFRLNKRFSPPEWPKQQVFYQIFPERFCNGNEAITPSPDTYPYHVTDEAVTNRSWGEAVPEGTNVYYGGDLIGIRKKLDYLIDLGVTAIYLNPIFSSPSNHKYDGVDYFSVDPAFGGDKALISLIKDLKKNNIKILLDAVLNHTSDQHPWFDRYGQNGACHNAQSEWRDFYTFDESGKEVCWNGCPTLVKLNHASMGVQNQIYAGQDSVLRYWLKAPFNIDGWRLDAIHMLGEGASAQNNHTYLKSFRRAIKDTKSDAYVLGEHTREATDWLQGNEEDGAINYYGFTNPVVEFFSGREDLDEKYRVQFGADYFSAILRQRRGMIPFQNQLNMVNQIEAHDAPRLLSMLEGDVKKAMSAATLQFTYIGIPCIYYGSEVGLEGGYDPDCRRCFPWEPKNWVHSLLTHYKALVQLRKEHEALQSGDFIELFTSEDVFVFARWLPTAHIIVGVTRGSTEVVSVDVDRLGSSASSYVCLLGGDEYCADENKLTLRVPEGRGVILAGNLSKR</sequence>
<reference evidence="4 5" key="1">
    <citation type="submission" date="2018-07" db="EMBL/GenBank/DDBJ databases">
        <title>Corallincola holothuriorum sp. nov., a new facultative anaerobe isolated from sea cucumber Apostichopus japonicus.</title>
        <authorList>
            <person name="Xia H."/>
        </authorList>
    </citation>
    <scope>NUCLEOTIDE SEQUENCE [LARGE SCALE GENOMIC DNA]</scope>
    <source>
        <strain evidence="4 5">C4</strain>
    </source>
</reference>
<dbReference type="Proteomes" id="UP000252558">
    <property type="component" value="Unassembled WGS sequence"/>
</dbReference>
<evidence type="ECO:0000313" key="5">
    <source>
        <dbReference type="Proteomes" id="UP000252558"/>
    </source>
</evidence>
<dbReference type="CDD" id="cd11338">
    <property type="entry name" value="AmyAc_CMD"/>
    <property type="match status" value="1"/>
</dbReference>
<evidence type="ECO:0000256" key="1">
    <source>
        <dbReference type="ARBA" id="ARBA00022801"/>
    </source>
</evidence>
<proteinExistence type="predicted"/>
<gene>
    <name evidence="4" type="ORF">DU002_00525</name>
</gene>
<dbReference type="Pfam" id="PF00128">
    <property type="entry name" value="Alpha-amylase"/>
    <property type="match status" value="1"/>
</dbReference>
<dbReference type="InterPro" id="IPR013780">
    <property type="entry name" value="Glyco_hydro_b"/>
</dbReference>
<dbReference type="RefSeq" id="WP_114336398.1">
    <property type="nucleotide sequence ID" value="NZ_QPID01000001.1"/>
</dbReference>
<organism evidence="4 5">
    <name type="scientific">Corallincola holothuriorum</name>
    <dbReference type="NCBI Taxonomy" id="2282215"/>
    <lineage>
        <taxon>Bacteria</taxon>
        <taxon>Pseudomonadati</taxon>
        <taxon>Pseudomonadota</taxon>
        <taxon>Gammaproteobacteria</taxon>
        <taxon>Alteromonadales</taxon>
        <taxon>Psychromonadaceae</taxon>
        <taxon>Corallincola</taxon>
    </lineage>
</organism>
<evidence type="ECO:0000259" key="3">
    <source>
        <dbReference type="SMART" id="SM00642"/>
    </source>
</evidence>
<dbReference type="OrthoDB" id="9805159at2"/>
<protein>
    <submittedName>
        <fullName evidence="4">Maltodextrin glucosidase</fullName>
    </submittedName>
</protein>
<dbReference type="InterPro" id="IPR017853">
    <property type="entry name" value="GH"/>
</dbReference>
<comment type="caution">
    <text evidence="4">The sequence shown here is derived from an EMBL/GenBank/DDBJ whole genome shotgun (WGS) entry which is preliminary data.</text>
</comment>
<dbReference type="SUPFAM" id="SSF51011">
    <property type="entry name" value="Glycosyl hydrolase domain"/>
    <property type="match status" value="1"/>
</dbReference>
<accession>A0A368NQW6</accession>
<dbReference type="SUPFAM" id="SSF51445">
    <property type="entry name" value="(Trans)glycosidases"/>
    <property type="match status" value="1"/>
</dbReference>
<dbReference type="NCBIfam" id="NF008051">
    <property type="entry name" value="PRK10785.1"/>
    <property type="match status" value="1"/>
</dbReference>
<dbReference type="GO" id="GO:0005975">
    <property type="term" value="P:carbohydrate metabolic process"/>
    <property type="evidence" value="ECO:0007669"/>
    <property type="project" value="InterPro"/>
</dbReference>
<keyword evidence="1" id="KW-0378">Hydrolase</keyword>
<dbReference type="GO" id="GO:0016798">
    <property type="term" value="F:hydrolase activity, acting on glycosyl bonds"/>
    <property type="evidence" value="ECO:0007669"/>
    <property type="project" value="UniProtKB-KW"/>
</dbReference>
<dbReference type="AlphaFoldDB" id="A0A368NQW6"/>
<name>A0A368NQW6_9GAMM</name>
<keyword evidence="5" id="KW-1185">Reference proteome</keyword>
<dbReference type="Gene3D" id="2.60.40.1180">
    <property type="entry name" value="Golgi alpha-mannosidase II"/>
    <property type="match status" value="1"/>
</dbReference>
<evidence type="ECO:0000313" key="4">
    <source>
        <dbReference type="EMBL" id="RCU52490.1"/>
    </source>
</evidence>
<feature type="domain" description="Glycosyl hydrolase family 13 catalytic" evidence="3">
    <location>
        <begin position="129"/>
        <end position="521"/>
    </location>
</feature>
<dbReference type="PANTHER" id="PTHR10357:SF210">
    <property type="entry name" value="MALTODEXTRIN GLUCOSIDASE"/>
    <property type="match status" value="1"/>
</dbReference>
<dbReference type="SMART" id="SM00642">
    <property type="entry name" value="Aamy"/>
    <property type="match status" value="1"/>
</dbReference>
<evidence type="ECO:0000256" key="2">
    <source>
        <dbReference type="ARBA" id="ARBA00023295"/>
    </source>
</evidence>
<dbReference type="PANTHER" id="PTHR10357">
    <property type="entry name" value="ALPHA-AMYLASE FAMILY MEMBER"/>
    <property type="match status" value="1"/>
</dbReference>
<dbReference type="EMBL" id="QPID01000001">
    <property type="protein sequence ID" value="RCU52490.1"/>
    <property type="molecule type" value="Genomic_DNA"/>
</dbReference>
<keyword evidence="2" id="KW-0326">Glycosidase</keyword>